<feature type="compositionally biased region" description="Low complexity" evidence="1">
    <location>
        <begin position="37"/>
        <end position="69"/>
    </location>
</feature>
<organism evidence="2 3">
    <name type="scientific">Clonorchis sinensis</name>
    <name type="common">Chinese liver fluke</name>
    <dbReference type="NCBI Taxonomy" id="79923"/>
    <lineage>
        <taxon>Eukaryota</taxon>
        <taxon>Metazoa</taxon>
        <taxon>Spiralia</taxon>
        <taxon>Lophotrochozoa</taxon>
        <taxon>Platyhelminthes</taxon>
        <taxon>Trematoda</taxon>
        <taxon>Digenea</taxon>
        <taxon>Opisthorchiida</taxon>
        <taxon>Opisthorchiata</taxon>
        <taxon>Opisthorchiidae</taxon>
        <taxon>Clonorchis</taxon>
    </lineage>
</organism>
<dbReference type="AlphaFoldDB" id="A0A8T1MHB2"/>
<dbReference type="OrthoDB" id="6265574at2759"/>
<reference evidence="2 3" key="1">
    <citation type="journal article" date="2018" name="Biotechnol. Adv.">
        <title>Improved genomic resources and new bioinformatic workflow for the carcinogenic parasite Clonorchis sinensis: Biotechnological implications.</title>
        <authorList>
            <person name="Wang D."/>
            <person name="Korhonen P.K."/>
            <person name="Gasser R.B."/>
            <person name="Young N.D."/>
        </authorList>
    </citation>
    <scope>NUCLEOTIDE SEQUENCE [LARGE SCALE GENOMIC DNA]</scope>
    <source>
        <strain evidence="2">Cs-k2</strain>
    </source>
</reference>
<comment type="caution">
    <text evidence="2">The sequence shown here is derived from an EMBL/GenBank/DDBJ whole genome shotgun (WGS) entry which is preliminary data.</text>
</comment>
<proteinExistence type="predicted"/>
<name>A0A8T1MHB2_CLOSI</name>
<keyword evidence="3" id="KW-1185">Reference proteome</keyword>
<dbReference type="Proteomes" id="UP000286415">
    <property type="component" value="Unassembled WGS sequence"/>
</dbReference>
<feature type="compositionally biased region" description="Pro residues" evidence="1">
    <location>
        <begin position="18"/>
        <end position="36"/>
    </location>
</feature>
<feature type="non-terminal residue" evidence="2">
    <location>
        <position position="1"/>
    </location>
</feature>
<sequence length="197" mass="21045">KDPNSGWAHYYETGIYAPPVPPGPVITTPPPRPTAPPTATTTTTTRAPATTPTATTTTTTRAPATSTPPSSSQGKVAFGFKVQLDGGNWVQYLGSWGVRLSPPNDLCTGMMQVANKASRLHPNRVLFCRPHPTKPGELNVGDFTELFFETENLGEEVLLCPGKLALTLERAFNSPPGGNISISKVVFTSRTVEVPEE</sequence>
<evidence type="ECO:0000256" key="1">
    <source>
        <dbReference type="SAM" id="MobiDB-lite"/>
    </source>
</evidence>
<protein>
    <submittedName>
        <fullName evidence="2">Uncharacterized protein</fullName>
    </submittedName>
</protein>
<dbReference type="EMBL" id="NIRI02000042">
    <property type="protein sequence ID" value="KAG5448767.1"/>
    <property type="molecule type" value="Genomic_DNA"/>
</dbReference>
<accession>A0A8T1MHB2</accession>
<evidence type="ECO:0000313" key="3">
    <source>
        <dbReference type="Proteomes" id="UP000286415"/>
    </source>
</evidence>
<evidence type="ECO:0000313" key="2">
    <source>
        <dbReference type="EMBL" id="KAG5448767.1"/>
    </source>
</evidence>
<feature type="region of interest" description="Disordered" evidence="1">
    <location>
        <begin position="14"/>
        <end position="75"/>
    </location>
</feature>
<reference evidence="2 3" key="2">
    <citation type="journal article" date="2021" name="Genomics">
        <title>High-quality reference genome for Clonorchis sinensis.</title>
        <authorList>
            <person name="Young N.D."/>
            <person name="Stroehlein A.J."/>
            <person name="Kinkar L."/>
            <person name="Wang T."/>
            <person name="Sohn W.M."/>
            <person name="Chang B.C.H."/>
            <person name="Kaur P."/>
            <person name="Weisz D."/>
            <person name="Dudchenko O."/>
            <person name="Aiden E.L."/>
            <person name="Korhonen P.K."/>
            <person name="Gasser R.B."/>
        </authorList>
    </citation>
    <scope>NUCLEOTIDE SEQUENCE [LARGE SCALE GENOMIC DNA]</scope>
    <source>
        <strain evidence="2">Cs-k2</strain>
    </source>
</reference>
<gene>
    <name evidence="2" type="ORF">CSKR_200824</name>
</gene>